<reference evidence="2" key="1">
    <citation type="submission" date="2022-10" db="EMBL/GenBank/DDBJ databases">
        <authorList>
            <person name="Chen Y."/>
            <person name="Dougan E. K."/>
            <person name="Chan C."/>
            <person name="Rhodes N."/>
            <person name="Thang M."/>
        </authorList>
    </citation>
    <scope>NUCLEOTIDE SEQUENCE</scope>
</reference>
<evidence type="ECO:0000313" key="2">
    <source>
        <dbReference type="EMBL" id="CAI3977441.1"/>
    </source>
</evidence>
<dbReference type="EMBL" id="CAMXCT030000343">
    <property type="protein sequence ID" value="CAL4764753.1"/>
    <property type="molecule type" value="Genomic_DNA"/>
</dbReference>
<evidence type="ECO:0000256" key="1">
    <source>
        <dbReference type="SAM" id="MobiDB-lite"/>
    </source>
</evidence>
<gene>
    <name evidence="2" type="ORF">C1SCF055_LOCUS5582</name>
</gene>
<sequence>MAKEVPQKWTLKVSYQKEVRRLRDWPCDDSVSYETLKQSVLNLFDLEDVGQTLKYMRDEGQDGQECPLTSETLHAALETATAGLLRVTIVAEQDEKPETVQENGRSHDNLGSEISQDPPLNAAEPDTLQAAGTEPHVGQEGNSYYEGWNRFKEQVVTDFRSNYQDMRGALVRDEEDTNRGRQVAGHVAGFTAGVCATARLIPLHGTKLAARSIATAAQFPAPADRENQIVDPPPAEPAGEVDRFKQQVFQDFETGRSEIQSAFGYFVGSAEAADSAESHQNTAQRPRIGKDVIPAVASTIAGLTVATTLVPLRATRLAIASLAKPDVLPGSDVPDGINQSSQSEGVSSS</sequence>
<proteinExistence type="predicted"/>
<evidence type="ECO:0000313" key="5">
    <source>
        <dbReference type="Proteomes" id="UP001152797"/>
    </source>
</evidence>
<comment type="caution">
    <text evidence="2">The sequence shown here is derived from an EMBL/GenBank/DDBJ whole genome shotgun (WGS) entry which is preliminary data.</text>
</comment>
<keyword evidence="5" id="KW-1185">Reference proteome</keyword>
<dbReference type="OrthoDB" id="2985014at2759"/>
<protein>
    <submittedName>
        <fullName evidence="4">PB1 domain-containing protein</fullName>
    </submittedName>
</protein>
<dbReference type="EMBL" id="CAMXCT010000343">
    <property type="protein sequence ID" value="CAI3977441.1"/>
    <property type="molecule type" value="Genomic_DNA"/>
</dbReference>
<dbReference type="EMBL" id="CAMXCT020000343">
    <property type="protein sequence ID" value="CAL1130816.1"/>
    <property type="molecule type" value="Genomic_DNA"/>
</dbReference>
<feature type="region of interest" description="Disordered" evidence="1">
    <location>
        <begin position="328"/>
        <end position="349"/>
    </location>
</feature>
<dbReference type="Proteomes" id="UP001152797">
    <property type="component" value="Unassembled WGS sequence"/>
</dbReference>
<name>A0A9P1BT03_9DINO</name>
<dbReference type="AlphaFoldDB" id="A0A9P1BT03"/>
<feature type="compositionally biased region" description="Low complexity" evidence="1">
    <location>
        <begin position="340"/>
        <end position="349"/>
    </location>
</feature>
<feature type="compositionally biased region" description="Basic and acidic residues" evidence="1">
    <location>
        <begin position="93"/>
        <end position="110"/>
    </location>
</feature>
<evidence type="ECO:0000313" key="4">
    <source>
        <dbReference type="EMBL" id="CAL4764753.1"/>
    </source>
</evidence>
<dbReference type="CDD" id="cd05992">
    <property type="entry name" value="PB1"/>
    <property type="match status" value="1"/>
</dbReference>
<evidence type="ECO:0000313" key="3">
    <source>
        <dbReference type="EMBL" id="CAL1130816.1"/>
    </source>
</evidence>
<organism evidence="2">
    <name type="scientific">Cladocopium goreaui</name>
    <dbReference type="NCBI Taxonomy" id="2562237"/>
    <lineage>
        <taxon>Eukaryota</taxon>
        <taxon>Sar</taxon>
        <taxon>Alveolata</taxon>
        <taxon>Dinophyceae</taxon>
        <taxon>Suessiales</taxon>
        <taxon>Symbiodiniaceae</taxon>
        <taxon>Cladocopium</taxon>
    </lineage>
</organism>
<accession>A0A9P1BT03</accession>
<feature type="region of interest" description="Disordered" evidence="1">
    <location>
        <begin position="93"/>
        <end position="126"/>
    </location>
</feature>
<reference evidence="3" key="2">
    <citation type="submission" date="2024-04" db="EMBL/GenBank/DDBJ databases">
        <authorList>
            <person name="Chen Y."/>
            <person name="Shah S."/>
            <person name="Dougan E. K."/>
            <person name="Thang M."/>
            <person name="Chan C."/>
        </authorList>
    </citation>
    <scope>NUCLEOTIDE SEQUENCE [LARGE SCALE GENOMIC DNA]</scope>
</reference>
<dbReference type="Gene3D" id="3.10.20.90">
    <property type="entry name" value="Phosphatidylinositol 3-kinase Catalytic Subunit, Chain A, domain 1"/>
    <property type="match status" value="1"/>
</dbReference>